<dbReference type="Proteomes" id="UP000031036">
    <property type="component" value="Unassembled WGS sequence"/>
</dbReference>
<evidence type="ECO:0000313" key="8">
    <source>
        <dbReference type="EMBL" id="KHN72922.1"/>
    </source>
</evidence>
<keyword evidence="3" id="KW-0539">Nucleus</keyword>
<dbReference type="STRING" id="6265.A0A0B2UV19"/>
<dbReference type="Pfam" id="PF11303">
    <property type="entry name" value="DUF3105"/>
    <property type="match status" value="1"/>
</dbReference>
<gene>
    <name evidence="8" type="primary">diexf</name>
    <name evidence="8" type="ORF">Tcan_07693</name>
</gene>
<dbReference type="GO" id="GO:0034511">
    <property type="term" value="F:U3 snoRNA binding"/>
    <property type="evidence" value="ECO:0007669"/>
    <property type="project" value="InterPro"/>
</dbReference>
<comment type="caution">
    <text evidence="8">The sequence shown here is derived from an EMBL/GenBank/DDBJ whole genome shotgun (WGS) entry which is preliminary data.</text>
</comment>
<dbReference type="PANTHER" id="PTHR12933:SF0">
    <property type="entry name" value="U3 SMALL NUCLEOLAR RNA-ASSOCIATED PROTEIN 25 HOMOLOG"/>
    <property type="match status" value="1"/>
</dbReference>
<dbReference type="InterPro" id="IPR027417">
    <property type="entry name" value="P-loop_NTPase"/>
</dbReference>
<evidence type="ECO:0000313" key="9">
    <source>
        <dbReference type="Proteomes" id="UP000031036"/>
    </source>
</evidence>
<dbReference type="InterPro" id="IPR021454">
    <property type="entry name" value="DUF3105"/>
</dbReference>
<dbReference type="InterPro" id="IPR053940">
    <property type="entry name" value="UTP25_NTPase-like"/>
</dbReference>
<dbReference type="EMBL" id="JPKZ01003185">
    <property type="protein sequence ID" value="KHN72922.1"/>
    <property type="molecule type" value="Genomic_DNA"/>
</dbReference>
<evidence type="ECO:0000259" key="6">
    <source>
        <dbReference type="Pfam" id="PF06862"/>
    </source>
</evidence>
<dbReference type="InterPro" id="IPR010678">
    <property type="entry name" value="UTP25"/>
</dbReference>
<feature type="domain" description="UTP25 NTP hydrolase-like" evidence="7">
    <location>
        <begin position="124"/>
        <end position="382"/>
    </location>
</feature>
<dbReference type="GO" id="GO:0019843">
    <property type="term" value="F:rRNA binding"/>
    <property type="evidence" value="ECO:0007669"/>
    <property type="project" value="TreeGrafter"/>
</dbReference>
<dbReference type="AlphaFoldDB" id="A0A0B2UV19"/>
<evidence type="ECO:0000256" key="4">
    <source>
        <dbReference type="ARBA" id="ARBA00024421"/>
    </source>
</evidence>
<dbReference type="Pfam" id="PF06862">
    <property type="entry name" value="Utp25_C"/>
    <property type="match status" value="1"/>
</dbReference>
<proteinExistence type="inferred from homology"/>
<comment type="subcellular location">
    <subcellularLocation>
        <location evidence="1">Nucleus</location>
        <location evidence="1">Nucleolus</location>
    </subcellularLocation>
</comment>
<dbReference type="Pfam" id="PF22916">
    <property type="entry name" value="UTP25_NTPase-like"/>
    <property type="match status" value="1"/>
</dbReference>
<dbReference type="InterPro" id="IPR053939">
    <property type="entry name" value="UTP25_C"/>
</dbReference>
<dbReference type="PANTHER" id="PTHR12933">
    <property type="entry name" value="ORF PROTEIN-RELATED"/>
    <property type="match status" value="1"/>
</dbReference>
<dbReference type="GO" id="GO:0000462">
    <property type="term" value="P:maturation of SSU-rRNA from tricistronic rRNA transcript (SSU-rRNA, 5.8S rRNA, LSU-rRNA)"/>
    <property type="evidence" value="ECO:0007669"/>
    <property type="project" value="TreeGrafter"/>
</dbReference>
<accession>A0A0B2UV19</accession>
<organism evidence="8 9">
    <name type="scientific">Toxocara canis</name>
    <name type="common">Canine roundworm</name>
    <dbReference type="NCBI Taxonomy" id="6265"/>
    <lineage>
        <taxon>Eukaryota</taxon>
        <taxon>Metazoa</taxon>
        <taxon>Ecdysozoa</taxon>
        <taxon>Nematoda</taxon>
        <taxon>Chromadorea</taxon>
        <taxon>Rhabditida</taxon>
        <taxon>Spirurina</taxon>
        <taxon>Ascaridomorpha</taxon>
        <taxon>Ascaridoidea</taxon>
        <taxon>Toxocaridae</taxon>
        <taxon>Toxocara</taxon>
    </lineage>
</organism>
<comment type="similarity">
    <text evidence="2">Belongs to the UTP25 family.</text>
</comment>
<dbReference type="Gene3D" id="3.40.50.300">
    <property type="entry name" value="P-loop containing nucleotide triphosphate hydrolases"/>
    <property type="match status" value="1"/>
</dbReference>
<keyword evidence="9" id="KW-1185">Reference proteome</keyword>
<dbReference type="OrthoDB" id="10264378at2759"/>
<name>A0A0B2UV19_TOXCA</name>
<evidence type="ECO:0000256" key="5">
    <source>
        <dbReference type="ARBA" id="ARBA00032325"/>
    </source>
</evidence>
<dbReference type="GO" id="GO:0032040">
    <property type="term" value="C:small-subunit processome"/>
    <property type="evidence" value="ECO:0007669"/>
    <property type="project" value="TreeGrafter"/>
</dbReference>
<evidence type="ECO:0000256" key="1">
    <source>
        <dbReference type="ARBA" id="ARBA00004604"/>
    </source>
</evidence>
<feature type="domain" description="UTP25 C-terminal" evidence="6">
    <location>
        <begin position="402"/>
        <end position="571"/>
    </location>
</feature>
<evidence type="ECO:0000259" key="7">
    <source>
        <dbReference type="Pfam" id="PF22916"/>
    </source>
</evidence>
<evidence type="ECO:0000256" key="3">
    <source>
        <dbReference type="ARBA" id="ARBA00023242"/>
    </source>
</evidence>
<evidence type="ECO:0000256" key="2">
    <source>
        <dbReference type="ARBA" id="ARBA00009223"/>
    </source>
</evidence>
<protein>
    <recommendedName>
        <fullName evidence="4">U3 small nucleolar RNA-associated protein 25 homolog</fullName>
    </recommendedName>
    <alternativeName>
        <fullName evidence="5">UTP25 small subunit processor component</fullName>
    </alternativeName>
</protein>
<sequence length="811" mass="94190">MIKRKRKIEHTNLDEAKSSRCEIDYFDQHFSYQLDQAVAERLVKLAQSARSSSQITVEGLGPMRYEKHLEEQAVDLMDRQSLGHFGIPSKLLENLEIVNDGHVSEFQLSIYNIIGRYIDLSLVTQTREHEVLYCTHVLNHIIRTRNMVISNTHNLQELRQKGVLTEDDIERARDQGFSRPKALILCPMKKDAFRIVENFRRLIFGNSPKPFVSNAQRFRAEFEDTGYRINSKREVDEEFRELMSGNVDDCFRLGIGIAKKSLKLFTPFDESDIILASPLGLRMIIGDKSEATHETDFLASIEILVLDKAEIFLMQNWEHVLHIIETLHSRPDKLNVDISRVRQWALSQHTNLYRQTIIFSSIQLAECQAIFALKCHNFTGFVSHRPPSAGFLNCVGFLQLISIEVSVCQELHRLAVGSAEEQSDERFTYFKEKVLCKCEQGTAIFIPSYFDFVRIRNLLKVDNESFVQLNEYAKQGKVAKARELFVGGEKRLMLITERFHFFRRYRIKGIRSLLFYQPPSQPRFYHELINMVTHNERVLVRILHTKFDSIRMANIFGDDIYGGVSKSTKNIVTIWSMWVSATTWLVACFLRFSDAYFGPLMGISSVCDDAKTNLQVDWDERDFSQFTCMEDHLWPISDELEPVYLAIPGLDPTKDVVWHKCMNESIFYDYWPPLRGDHRPNWAVYGEYLFLPPQRWLHNLEHGAIVLLYHPCANVDEVDKLRRLVRSCLYRHIITPYNLLSPQRPLALLAWGSKLLMNKVDKVQAINFIKQHAKVAPENLSKQGIYDYYLIRKADVVNGSDIEDSHLCPNF</sequence>
<reference evidence="8 9" key="1">
    <citation type="submission" date="2014-11" db="EMBL/GenBank/DDBJ databases">
        <title>Genetic blueprint of the zoonotic pathogen Toxocara canis.</title>
        <authorList>
            <person name="Zhu X.-Q."/>
            <person name="Korhonen P.K."/>
            <person name="Cai H."/>
            <person name="Young N.D."/>
            <person name="Nejsum P."/>
            <person name="von Samson-Himmelstjerna G."/>
            <person name="Boag P.R."/>
            <person name="Tan P."/>
            <person name="Li Q."/>
            <person name="Min J."/>
            <person name="Yang Y."/>
            <person name="Wang X."/>
            <person name="Fang X."/>
            <person name="Hall R.S."/>
            <person name="Hofmann A."/>
            <person name="Sternberg P.W."/>
            <person name="Jex A.R."/>
            <person name="Gasser R.B."/>
        </authorList>
    </citation>
    <scope>NUCLEOTIDE SEQUENCE [LARGE SCALE GENOMIC DNA]</scope>
    <source>
        <strain evidence="8">PN_DK_2014</strain>
    </source>
</reference>